<gene>
    <name evidence="3" type="ORF">RND15_50045</name>
</gene>
<dbReference type="RefSeq" id="WP_311731174.1">
    <property type="nucleotide sequence ID" value="NZ_JAVRFD010000394.1"/>
</dbReference>
<evidence type="ECO:0000256" key="1">
    <source>
        <dbReference type="SAM" id="MobiDB-lite"/>
    </source>
</evidence>
<feature type="domain" description="DUF3686" evidence="2">
    <location>
        <begin position="37"/>
        <end position="114"/>
    </location>
</feature>
<dbReference type="Pfam" id="PF12458">
    <property type="entry name" value="DUF3686"/>
    <property type="match status" value="1"/>
</dbReference>
<evidence type="ECO:0000313" key="3">
    <source>
        <dbReference type="EMBL" id="MDT0550717.1"/>
    </source>
</evidence>
<reference evidence="3" key="1">
    <citation type="submission" date="2024-05" db="EMBL/GenBank/DDBJ databases">
        <title>30 novel species of actinomycetes from the DSMZ collection.</title>
        <authorList>
            <person name="Nouioui I."/>
        </authorList>
    </citation>
    <scope>NUCLEOTIDE SEQUENCE</scope>
    <source>
        <strain evidence="3">DSM 41529</strain>
    </source>
</reference>
<protein>
    <submittedName>
        <fullName evidence="3">DNA repair ATPase</fullName>
    </submittedName>
</protein>
<name>A0ABU2XXS7_9ACTN</name>
<comment type="caution">
    <text evidence="3">The sequence shown here is derived from an EMBL/GenBank/DDBJ whole genome shotgun (WGS) entry which is preliminary data.</text>
</comment>
<dbReference type="InterPro" id="IPR020958">
    <property type="entry name" value="DUF3686"/>
</dbReference>
<keyword evidence="4" id="KW-1185">Reference proteome</keyword>
<feature type="non-terminal residue" evidence="3">
    <location>
        <position position="155"/>
    </location>
</feature>
<dbReference type="Proteomes" id="UP001180754">
    <property type="component" value="Unassembled WGS sequence"/>
</dbReference>
<accession>A0ABU2XXS7</accession>
<evidence type="ECO:0000259" key="2">
    <source>
        <dbReference type="Pfam" id="PF12458"/>
    </source>
</evidence>
<evidence type="ECO:0000313" key="4">
    <source>
        <dbReference type="Proteomes" id="UP001180754"/>
    </source>
</evidence>
<sequence>MDSDITATTTAPQGGVGEVDAGAYEVLRRRLSAQAGELVRRAEALNARRTEEFGSTGLRLLATEQVRTERASVPRDLIAVGGRLLFGFERGPGARDEAGVGDVLLVRNAGPENGVRSSGPGNDGAGQQDDGTKQRANGTEPRTDGTDPQADGAVV</sequence>
<proteinExistence type="predicted"/>
<dbReference type="EMBL" id="JAVRFD010000394">
    <property type="protein sequence ID" value="MDT0550717.1"/>
    <property type="molecule type" value="Genomic_DNA"/>
</dbReference>
<organism evidence="3 4">
    <name type="scientific">Streptomyces lonegramiae</name>
    <dbReference type="NCBI Taxonomy" id="3075524"/>
    <lineage>
        <taxon>Bacteria</taxon>
        <taxon>Bacillati</taxon>
        <taxon>Actinomycetota</taxon>
        <taxon>Actinomycetes</taxon>
        <taxon>Kitasatosporales</taxon>
        <taxon>Streptomycetaceae</taxon>
        <taxon>Streptomyces</taxon>
    </lineage>
</organism>
<feature type="region of interest" description="Disordered" evidence="1">
    <location>
        <begin position="109"/>
        <end position="155"/>
    </location>
</feature>